<dbReference type="Proteomes" id="UP000294820">
    <property type="component" value="Chromosome 1"/>
</dbReference>
<name>A0A375A9H8_9GAMM</name>
<protein>
    <submittedName>
        <fullName evidence="1">Uncharacterized protein</fullName>
    </submittedName>
</protein>
<organism evidence="1 2">
    <name type="scientific">Dickeya aquatica</name>
    <dbReference type="NCBI Taxonomy" id="1401087"/>
    <lineage>
        <taxon>Bacteria</taxon>
        <taxon>Pseudomonadati</taxon>
        <taxon>Pseudomonadota</taxon>
        <taxon>Gammaproteobacteria</taxon>
        <taxon>Enterobacterales</taxon>
        <taxon>Pectobacteriaceae</taxon>
        <taxon>Dickeya</taxon>
    </lineage>
</organism>
<dbReference type="AlphaFoldDB" id="A0A375A9H8"/>
<dbReference type="EMBL" id="LT615367">
    <property type="protein sequence ID" value="SLM62728.1"/>
    <property type="molecule type" value="Genomic_DNA"/>
</dbReference>
<keyword evidence="2" id="KW-1185">Reference proteome</keyword>
<dbReference type="RefSeq" id="WP_255342514.1">
    <property type="nucleotide sequence ID" value="NZ_LT615367.1"/>
</dbReference>
<dbReference type="KEGG" id="daq:DAQ1742_01791"/>
<evidence type="ECO:0000313" key="1">
    <source>
        <dbReference type="EMBL" id="SLM62728.1"/>
    </source>
</evidence>
<accession>A0A375A9H8</accession>
<sequence>MKEIKTLKEAIQVYKEIIKIEKDHGDLFYAGKIPEQEWNAK</sequence>
<gene>
    <name evidence="1" type="ORF">DAQ1742_01791</name>
</gene>
<evidence type="ECO:0000313" key="2">
    <source>
        <dbReference type="Proteomes" id="UP000294820"/>
    </source>
</evidence>
<reference evidence="1 2" key="1">
    <citation type="submission" date="2016-09" db="EMBL/GenBank/DDBJ databases">
        <authorList>
            <person name="Reverchon S."/>
            <person name="Nasser W."/>
            <person name="Leonard S."/>
            <person name="Brochier C."/>
            <person name="Duprey A."/>
        </authorList>
    </citation>
    <scope>NUCLEOTIDE SEQUENCE [LARGE SCALE GENOMIC DNA]</scope>
    <source>
        <strain evidence="1 2">174/2</strain>
    </source>
</reference>
<proteinExistence type="predicted"/>